<gene>
    <name evidence="3" type="ORF">PS659_00903</name>
</gene>
<name>A0A5E6Q975_PSEFL</name>
<evidence type="ECO:0000256" key="2">
    <source>
        <dbReference type="SAM" id="SignalP"/>
    </source>
</evidence>
<accession>A0A5E6Q975</accession>
<proteinExistence type="predicted"/>
<evidence type="ECO:0008006" key="5">
    <source>
        <dbReference type="Google" id="ProtNLM"/>
    </source>
</evidence>
<evidence type="ECO:0000313" key="3">
    <source>
        <dbReference type="EMBL" id="VVM52826.1"/>
    </source>
</evidence>
<feature type="chain" id="PRO_5022794559" description="Lipoprotein" evidence="2">
    <location>
        <begin position="25"/>
        <end position="94"/>
    </location>
</feature>
<dbReference type="OrthoDB" id="7033325at2"/>
<dbReference type="AlphaFoldDB" id="A0A5E6Q975"/>
<reference evidence="3 4" key="1">
    <citation type="submission" date="2019-09" db="EMBL/GenBank/DDBJ databases">
        <authorList>
            <person name="Chandra G."/>
            <person name="Truman W A."/>
        </authorList>
    </citation>
    <scope>NUCLEOTIDE SEQUENCE [LARGE SCALE GENOMIC DNA]</scope>
    <source>
        <strain evidence="3">PS659</strain>
    </source>
</reference>
<evidence type="ECO:0000256" key="1">
    <source>
        <dbReference type="SAM" id="MobiDB-lite"/>
    </source>
</evidence>
<dbReference type="EMBL" id="CABVGY010000004">
    <property type="protein sequence ID" value="VVM52826.1"/>
    <property type="molecule type" value="Genomic_DNA"/>
</dbReference>
<dbReference type="RefSeq" id="WP_150715035.1">
    <property type="nucleotide sequence ID" value="NZ_CABVGY010000004.1"/>
</dbReference>
<keyword evidence="2" id="KW-0732">Signal</keyword>
<organism evidence="3 4">
    <name type="scientific">Pseudomonas fluorescens</name>
    <dbReference type="NCBI Taxonomy" id="294"/>
    <lineage>
        <taxon>Bacteria</taxon>
        <taxon>Pseudomonadati</taxon>
        <taxon>Pseudomonadota</taxon>
        <taxon>Gammaproteobacteria</taxon>
        <taxon>Pseudomonadales</taxon>
        <taxon>Pseudomonadaceae</taxon>
        <taxon>Pseudomonas</taxon>
    </lineage>
</organism>
<protein>
    <recommendedName>
        <fullName evidence="5">Lipoprotein</fullName>
    </recommendedName>
</protein>
<dbReference type="Proteomes" id="UP000326729">
    <property type="component" value="Unassembled WGS sequence"/>
</dbReference>
<sequence precursor="true">MNNPKLVLMAFVAVLSSSSLYAVAADPGYGETNADGSSQTREPAPRPTNADPDAASLPKGADGEKTDNGPIPAGSKPAGAGQTGSSSGGNSGGG</sequence>
<feature type="region of interest" description="Disordered" evidence="1">
    <location>
        <begin position="26"/>
        <end position="94"/>
    </location>
</feature>
<feature type="signal peptide" evidence="2">
    <location>
        <begin position="1"/>
        <end position="24"/>
    </location>
</feature>
<evidence type="ECO:0000313" key="4">
    <source>
        <dbReference type="Proteomes" id="UP000326729"/>
    </source>
</evidence>